<accession>A0ABQ8K1H0</accession>
<keyword evidence="1" id="KW-1133">Transmembrane helix</keyword>
<keyword evidence="1" id="KW-0472">Membrane</keyword>
<organism evidence="3 4">
    <name type="scientific">Rhodofomes roseus</name>
    <dbReference type="NCBI Taxonomy" id="34475"/>
    <lineage>
        <taxon>Eukaryota</taxon>
        <taxon>Fungi</taxon>
        <taxon>Dikarya</taxon>
        <taxon>Basidiomycota</taxon>
        <taxon>Agaricomycotina</taxon>
        <taxon>Agaricomycetes</taxon>
        <taxon>Polyporales</taxon>
        <taxon>Rhodofomes</taxon>
    </lineage>
</organism>
<gene>
    <name evidence="3" type="ORF">C8Q71DRAFT_373022</name>
</gene>
<dbReference type="RefSeq" id="XP_047773615.1">
    <property type="nucleotide sequence ID" value="XM_047918143.1"/>
</dbReference>
<evidence type="ECO:0000313" key="3">
    <source>
        <dbReference type="EMBL" id="KAH9830293.1"/>
    </source>
</evidence>
<dbReference type="Proteomes" id="UP000814176">
    <property type="component" value="Unassembled WGS sequence"/>
</dbReference>
<evidence type="ECO:0000256" key="1">
    <source>
        <dbReference type="SAM" id="Phobius"/>
    </source>
</evidence>
<reference evidence="3 4" key="1">
    <citation type="journal article" date="2021" name="Environ. Microbiol.">
        <title>Gene family expansions and transcriptome signatures uncover fungal adaptations to wood decay.</title>
        <authorList>
            <person name="Hage H."/>
            <person name="Miyauchi S."/>
            <person name="Viragh M."/>
            <person name="Drula E."/>
            <person name="Min B."/>
            <person name="Chaduli D."/>
            <person name="Navarro D."/>
            <person name="Favel A."/>
            <person name="Norest M."/>
            <person name="Lesage-Meessen L."/>
            <person name="Balint B."/>
            <person name="Merenyi Z."/>
            <person name="de Eugenio L."/>
            <person name="Morin E."/>
            <person name="Martinez A.T."/>
            <person name="Baldrian P."/>
            <person name="Stursova M."/>
            <person name="Martinez M.J."/>
            <person name="Novotny C."/>
            <person name="Magnuson J.K."/>
            <person name="Spatafora J.W."/>
            <person name="Maurice S."/>
            <person name="Pangilinan J."/>
            <person name="Andreopoulos W."/>
            <person name="LaButti K."/>
            <person name="Hundley H."/>
            <person name="Na H."/>
            <person name="Kuo A."/>
            <person name="Barry K."/>
            <person name="Lipzen A."/>
            <person name="Henrissat B."/>
            <person name="Riley R."/>
            <person name="Ahrendt S."/>
            <person name="Nagy L.G."/>
            <person name="Grigoriev I.V."/>
            <person name="Martin F."/>
            <person name="Rosso M.N."/>
        </authorList>
    </citation>
    <scope>NUCLEOTIDE SEQUENCE [LARGE SCALE GENOMIC DNA]</scope>
    <source>
        <strain evidence="3 4">CIRM-BRFM 1785</strain>
    </source>
</reference>
<keyword evidence="4" id="KW-1185">Reference proteome</keyword>
<dbReference type="GeneID" id="71998875"/>
<keyword evidence="1" id="KW-0812">Transmembrane</keyword>
<sequence>MSNIPATEVPPLLSGFFTQNCLTASIVAFLIYDYVLTLGLELELFWCRRGAILSRLLFFVLRLSIIATAIMNVLSTFVTELEINERLTFVSSFITRGRHLSSLQLWLRQGSVTALLPLLVASRACISGSRTS</sequence>
<dbReference type="InterPro" id="IPR045340">
    <property type="entry name" value="DUF6533"/>
</dbReference>
<feature type="domain" description="DUF6533" evidence="2">
    <location>
        <begin position="21"/>
        <end position="66"/>
    </location>
</feature>
<name>A0ABQ8K1H0_9APHY</name>
<feature type="transmembrane region" description="Helical" evidence="1">
    <location>
        <begin position="12"/>
        <end position="35"/>
    </location>
</feature>
<comment type="caution">
    <text evidence="3">The sequence shown here is derived from an EMBL/GenBank/DDBJ whole genome shotgun (WGS) entry which is preliminary data.</text>
</comment>
<protein>
    <recommendedName>
        <fullName evidence="2">DUF6533 domain-containing protein</fullName>
    </recommendedName>
</protein>
<dbReference type="EMBL" id="JADCUA010000032">
    <property type="protein sequence ID" value="KAH9830293.1"/>
    <property type="molecule type" value="Genomic_DNA"/>
</dbReference>
<evidence type="ECO:0000259" key="2">
    <source>
        <dbReference type="Pfam" id="PF20151"/>
    </source>
</evidence>
<proteinExistence type="predicted"/>
<evidence type="ECO:0000313" key="4">
    <source>
        <dbReference type="Proteomes" id="UP000814176"/>
    </source>
</evidence>
<dbReference type="Pfam" id="PF20151">
    <property type="entry name" value="DUF6533"/>
    <property type="match status" value="1"/>
</dbReference>
<feature type="transmembrane region" description="Helical" evidence="1">
    <location>
        <begin position="56"/>
        <end position="78"/>
    </location>
</feature>